<evidence type="ECO:0000313" key="3">
    <source>
        <dbReference type="Proteomes" id="UP001597185"/>
    </source>
</evidence>
<comment type="caution">
    <text evidence="2">The sequence shown here is derived from an EMBL/GenBank/DDBJ whole genome shotgun (WGS) entry which is preliminary data.</text>
</comment>
<organism evidence="2 3">
    <name type="scientific">Halorubrum laminariae</name>
    <dbReference type="NCBI Taxonomy" id="1433523"/>
    <lineage>
        <taxon>Archaea</taxon>
        <taxon>Methanobacteriati</taxon>
        <taxon>Methanobacteriota</taxon>
        <taxon>Stenosarchaea group</taxon>
        <taxon>Halobacteria</taxon>
        <taxon>Halobacteriales</taxon>
        <taxon>Haloferacaceae</taxon>
        <taxon>Halorubrum</taxon>
    </lineage>
</organism>
<sequence length="81" mass="9053">MTDMTQKLTSRLLAWNWDAWNHPHRAIILTPVFILVGGAISILLSIQLAHDGFTIWPDGTMTITFTLSALFIGYIVLALID</sequence>
<feature type="transmembrane region" description="Helical" evidence="1">
    <location>
        <begin position="26"/>
        <end position="49"/>
    </location>
</feature>
<reference evidence="2 3" key="1">
    <citation type="journal article" date="2019" name="Int. J. Syst. Evol. Microbiol.">
        <title>The Global Catalogue of Microorganisms (GCM) 10K type strain sequencing project: providing services to taxonomists for standard genome sequencing and annotation.</title>
        <authorList>
            <consortium name="The Broad Institute Genomics Platform"/>
            <consortium name="The Broad Institute Genome Sequencing Center for Infectious Disease"/>
            <person name="Wu L."/>
            <person name="Ma J."/>
        </authorList>
    </citation>
    <scope>NUCLEOTIDE SEQUENCE [LARGE SCALE GENOMIC DNA]</scope>
    <source>
        <strain evidence="2 3">CGMCC 1.12689</strain>
    </source>
</reference>
<keyword evidence="1" id="KW-0812">Transmembrane</keyword>
<dbReference type="AlphaFoldDB" id="A0ABD6C4Y6"/>
<protein>
    <submittedName>
        <fullName evidence="2">Uncharacterized protein</fullName>
    </submittedName>
</protein>
<keyword evidence="3" id="KW-1185">Reference proteome</keyword>
<feature type="transmembrane region" description="Helical" evidence="1">
    <location>
        <begin position="61"/>
        <end position="80"/>
    </location>
</feature>
<name>A0ABD6C4Y6_9EURY</name>
<dbReference type="RefSeq" id="WP_256418919.1">
    <property type="nucleotide sequence ID" value="NZ_JANHDL010000010.1"/>
</dbReference>
<dbReference type="Proteomes" id="UP001597185">
    <property type="component" value="Unassembled WGS sequence"/>
</dbReference>
<evidence type="ECO:0000313" key="2">
    <source>
        <dbReference type="EMBL" id="MFD1572256.1"/>
    </source>
</evidence>
<accession>A0ABD6C4Y6</accession>
<dbReference type="EMBL" id="JBHUDB010000025">
    <property type="protein sequence ID" value="MFD1572256.1"/>
    <property type="molecule type" value="Genomic_DNA"/>
</dbReference>
<proteinExistence type="predicted"/>
<evidence type="ECO:0000256" key="1">
    <source>
        <dbReference type="SAM" id="Phobius"/>
    </source>
</evidence>
<gene>
    <name evidence="2" type="ORF">ACFR9T_17020</name>
</gene>
<keyword evidence="1" id="KW-1133">Transmembrane helix</keyword>
<keyword evidence="1" id="KW-0472">Membrane</keyword>